<evidence type="ECO:0008006" key="7">
    <source>
        <dbReference type="Google" id="ProtNLM"/>
    </source>
</evidence>
<dbReference type="Proteomes" id="UP000689195">
    <property type="component" value="Unassembled WGS sequence"/>
</dbReference>
<evidence type="ECO:0000256" key="3">
    <source>
        <dbReference type="PROSITE-ProRule" id="PRU00339"/>
    </source>
</evidence>
<keyword evidence="1" id="KW-0677">Repeat</keyword>
<organism evidence="5 6">
    <name type="scientific">Paramecium pentaurelia</name>
    <dbReference type="NCBI Taxonomy" id="43138"/>
    <lineage>
        <taxon>Eukaryota</taxon>
        <taxon>Sar</taxon>
        <taxon>Alveolata</taxon>
        <taxon>Ciliophora</taxon>
        <taxon>Intramacronucleata</taxon>
        <taxon>Oligohymenophorea</taxon>
        <taxon>Peniculida</taxon>
        <taxon>Parameciidae</taxon>
        <taxon>Paramecium</taxon>
    </lineage>
</organism>
<keyword evidence="4" id="KW-0472">Membrane</keyword>
<accession>A0A8S1W0F0</accession>
<proteinExistence type="predicted"/>
<comment type="caution">
    <text evidence="5">The sequence shown here is derived from an EMBL/GenBank/DDBJ whole genome shotgun (WGS) entry which is preliminary data.</text>
</comment>
<dbReference type="Pfam" id="PF13181">
    <property type="entry name" value="TPR_8"/>
    <property type="match status" value="1"/>
</dbReference>
<dbReference type="AlphaFoldDB" id="A0A8S1W0F0"/>
<dbReference type="InterPro" id="IPR019734">
    <property type="entry name" value="TPR_rpt"/>
</dbReference>
<dbReference type="PROSITE" id="PS50005">
    <property type="entry name" value="TPR"/>
    <property type="match status" value="1"/>
</dbReference>
<dbReference type="EMBL" id="CAJJDO010000077">
    <property type="protein sequence ID" value="CAD8181662.1"/>
    <property type="molecule type" value="Genomic_DNA"/>
</dbReference>
<keyword evidence="6" id="KW-1185">Reference proteome</keyword>
<dbReference type="PANTHER" id="PTHR44858">
    <property type="entry name" value="TETRATRICOPEPTIDE REPEAT PROTEIN 6"/>
    <property type="match status" value="1"/>
</dbReference>
<feature type="transmembrane region" description="Helical" evidence="4">
    <location>
        <begin position="162"/>
        <end position="190"/>
    </location>
</feature>
<dbReference type="Pfam" id="PF00515">
    <property type="entry name" value="TPR_1"/>
    <property type="match status" value="1"/>
</dbReference>
<evidence type="ECO:0000313" key="5">
    <source>
        <dbReference type="EMBL" id="CAD8181662.1"/>
    </source>
</evidence>
<feature type="repeat" description="TPR" evidence="3">
    <location>
        <begin position="179"/>
        <end position="212"/>
    </location>
</feature>
<keyword evidence="2 3" id="KW-0802">TPR repeat</keyword>
<evidence type="ECO:0000313" key="6">
    <source>
        <dbReference type="Proteomes" id="UP000689195"/>
    </source>
</evidence>
<protein>
    <recommendedName>
        <fullName evidence="7">Tetratricopeptide repeat protein</fullName>
    </recommendedName>
</protein>
<dbReference type="Pfam" id="PF13414">
    <property type="entry name" value="TPR_11"/>
    <property type="match status" value="1"/>
</dbReference>
<keyword evidence="4" id="KW-0812">Transmembrane</keyword>
<evidence type="ECO:0000256" key="1">
    <source>
        <dbReference type="ARBA" id="ARBA00022737"/>
    </source>
</evidence>
<reference evidence="5" key="1">
    <citation type="submission" date="2021-01" db="EMBL/GenBank/DDBJ databases">
        <authorList>
            <consortium name="Genoscope - CEA"/>
            <person name="William W."/>
        </authorList>
    </citation>
    <scope>NUCLEOTIDE SEQUENCE</scope>
</reference>
<evidence type="ECO:0000256" key="4">
    <source>
        <dbReference type="SAM" id="Phobius"/>
    </source>
</evidence>
<keyword evidence="4" id="KW-1133">Transmembrane helix</keyword>
<evidence type="ECO:0000256" key="2">
    <source>
        <dbReference type="ARBA" id="ARBA00022803"/>
    </source>
</evidence>
<dbReference type="InterPro" id="IPR050498">
    <property type="entry name" value="Ycf3"/>
</dbReference>
<sequence length="243" mass="28721">MSNNSLKENENADALAHYSRSQEFKITYQIEEALLEINNALNLCPQFAEAYTFRSELYENLKLYDKALEDVNYSISINNMNAKSYYQRATIYWRKKIFDLALQDCMKCVQINPNFAIGYNRIGTIMGDLKQKDSELSYYNQAIEKDENCYYAFMCREIQVKLYILILNIVWLILIEVNTIKFNIIGYLYCKIGEKDKALNDYNNAIQLDPNDASAYIKRGELQYTEYNRHYIQGYWLKKQSIK</sequence>
<gene>
    <name evidence="5" type="ORF">PPENT_87.1.T0770006</name>
</gene>
<dbReference type="SMART" id="SM00028">
    <property type="entry name" value="TPR"/>
    <property type="match status" value="5"/>
</dbReference>
<dbReference type="OrthoDB" id="2335338at2759"/>
<dbReference type="PANTHER" id="PTHR44858:SF1">
    <property type="entry name" value="UDP-N-ACETYLGLUCOSAMINE--PEPTIDE N-ACETYLGLUCOSAMINYLTRANSFERASE SPINDLY-RELATED"/>
    <property type="match status" value="1"/>
</dbReference>
<name>A0A8S1W0F0_9CILI</name>